<dbReference type="NCBIfam" id="TIGR01901">
    <property type="entry name" value="adhes_NPXG"/>
    <property type="match status" value="1"/>
</dbReference>
<reference evidence="2" key="1">
    <citation type="submission" date="2016-10" db="EMBL/GenBank/DDBJ databases">
        <title>Sequence of Gallionella enrichment culture.</title>
        <authorList>
            <person name="Poehlein A."/>
            <person name="Muehling M."/>
            <person name="Daniel R."/>
        </authorList>
    </citation>
    <scope>NUCLEOTIDE SEQUENCE</scope>
</reference>
<dbReference type="Gene3D" id="2.160.20.10">
    <property type="entry name" value="Single-stranded right-handed beta-helix, Pectin lyase-like"/>
    <property type="match status" value="1"/>
</dbReference>
<dbReference type="InterPro" id="IPR012334">
    <property type="entry name" value="Pectin_lyas_fold"/>
</dbReference>
<dbReference type="Pfam" id="PF05860">
    <property type="entry name" value="TPS"/>
    <property type="match status" value="1"/>
</dbReference>
<comment type="caution">
    <text evidence="2">The sequence shown here is derived from an EMBL/GenBank/DDBJ whole genome shotgun (WGS) entry which is preliminary data.</text>
</comment>
<dbReference type="InterPro" id="IPR008638">
    <property type="entry name" value="FhaB/CdiA-like_TPS"/>
</dbReference>
<accession>A0A1J5QIW4</accession>
<sequence length="886" mass="91667">MRYPVPEVGFHGAPERRCAVVLLTLAALAASATARAGVEVAAQGDAAQRPQLRDAGGVPVVDIAPPDSRGVSQNRFTRFDVDAAGVVLNNAAQPAHSALLGAEIGANAALRDGAARAILAEVVGDAASSLRGAIEIAGTRADLIIANPNGIACDGCSFIGSGLTVLAAARVLRDAQGHLDDLQTEGGVLQVGRRGMLAEQVDRLELVARRMRVEGAVHAHELHANVGHLRQAVDGALRQVFDLPGAAPKFALDVAELGAMQADRIELRVTERGAGVRSAGTLHATVGALELRADGRLELSGALRGGGVILHGTRIDMRAPSVVSGGDVRIDAGDTLHASGAEVDAVGAINVRADKALAFSHGRWNAGGDAKFSARTLLNNAAKLGAESLHVQSGDHIANSAGGTFHGTFIDLETSWLSNPASVIRARDIRLSGDTLDNRHGTIEALASLHLVGARVDNTFGTLESQGDLLVDASASLDNIRGSIHSTNGFDLQVGDCLDNSSGELASDHRMRISVGSSLRNDGGWIRGESGVLAIDAPEAALDNASGTIRHEQGELRIDVQQLNNAQGHVIAPTLVLHAAGVDNVLGSLVGEKRFDGRVELLRNAHGSVHGERVTLYAEQLDNRSEGSVGGGTVELGGRLIGNLGGTLMACDALELRSKRLDNRGGHVEGGAAEGALRVRGETIDNFGGLLHARGDVDIVLGAALRNASGTVQGRGVELQVGQRLDNVGGVLVAAVDARIAAERGIDSRSGQISAGGQLRLDSHETTLDNAFGRLSARGPLSWHGRSLDNRSGRIEAARIELGGDTLLNGLAGRVVAAGDVTATFPFVDNDDGLLQAIEGELKLNGDVLHNHSGHLLAGTDVTTVVRLLHDDGAGADAHLPSDASR</sequence>
<feature type="domain" description="Filamentous haemagglutinin FhaB/tRNA nuclease CdiA-like TPS" evidence="1">
    <location>
        <begin position="55"/>
        <end position="175"/>
    </location>
</feature>
<name>A0A1J5QIW4_9ZZZZ</name>
<dbReference type="NCBIfam" id="TIGR01731">
    <property type="entry name" value="fil_hemag_20aa"/>
    <property type="match status" value="14"/>
</dbReference>
<dbReference type="AlphaFoldDB" id="A0A1J5QIW4"/>
<evidence type="ECO:0000259" key="1">
    <source>
        <dbReference type="SMART" id="SM00912"/>
    </source>
</evidence>
<evidence type="ECO:0000313" key="2">
    <source>
        <dbReference type="EMBL" id="OIQ83424.1"/>
    </source>
</evidence>
<gene>
    <name evidence="2" type="primary">hpmA_1</name>
    <name evidence="2" type="ORF">GALL_347700</name>
</gene>
<protein>
    <submittedName>
        <fullName evidence="2">Hemolysin</fullName>
    </submittedName>
</protein>
<dbReference type="InterPro" id="IPR011050">
    <property type="entry name" value="Pectin_lyase_fold/virulence"/>
</dbReference>
<dbReference type="SMART" id="SM00912">
    <property type="entry name" value="Haemagg_act"/>
    <property type="match status" value="1"/>
</dbReference>
<organism evidence="2">
    <name type="scientific">mine drainage metagenome</name>
    <dbReference type="NCBI Taxonomy" id="410659"/>
    <lineage>
        <taxon>unclassified sequences</taxon>
        <taxon>metagenomes</taxon>
        <taxon>ecological metagenomes</taxon>
    </lineage>
</organism>
<dbReference type="EMBL" id="MLJW01000704">
    <property type="protein sequence ID" value="OIQ83424.1"/>
    <property type="molecule type" value="Genomic_DNA"/>
</dbReference>
<dbReference type="SUPFAM" id="SSF51126">
    <property type="entry name" value="Pectin lyase-like"/>
    <property type="match status" value="1"/>
</dbReference>
<proteinExistence type="predicted"/>
<dbReference type="InterPro" id="IPR010069">
    <property type="entry name" value="CdiA_FHA1_rpt"/>
</dbReference>